<evidence type="ECO:0000256" key="4">
    <source>
        <dbReference type="ARBA" id="ARBA00022787"/>
    </source>
</evidence>
<gene>
    <name evidence="10" type="ORF">B4U80_11817</name>
</gene>
<comment type="caution">
    <text evidence="10">The sequence shown here is derived from an EMBL/GenBank/DDBJ whole genome shotgun (WGS) entry which is preliminary data.</text>
</comment>
<dbReference type="GO" id="GO:0030943">
    <property type="term" value="F:mitochondrion targeting sequence binding"/>
    <property type="evidence" value="ECO:0007669"/>
    <property type="project" value="TreeGrafter"/>
</dbReference>
<dbReference type="PANTHER" id="PTHR46208:SF1">
    <property type="entry name" value="MITOCHONDRIAL IMPORT RECEPTOR SUBUNIT TOM70"/>
    <property type="match status" value="1"/>
</dbReference>
<dbReference type="AlphaFoldDB" id="A0A443S246"/>
<dbReference type="OrthoDB" id="2017782at2759"/>
<evidence type="ECO:0000256" key="1">
    <source>
        <dbReference type="ARBA" id="ARBA00004572"/>
    </source>
</evidence>
<comment type="subcellular location">
    <subcellularLocation>
        <location evidence="1">Mitochondrion outer membrane</location>
        <topology evidence="1">Single-pass membrane protein</topology>
    </subcellularLocation>
</comment>
<reference evidence="10 11" key="1">
    <citation type="journal article" date="2018" name="Gigascience">
        <title>Genomes of trombidid mites reveal novel predicted allergens and laterally-transferred genes associated with secondary metabolism.</title>
        <authorList>
            <person name="Dong X."/>
            <person name="Chaisiri K."/>
            <person name="Xia D."/>
            <person name="Armstrong S.D."/>
            <person name="Fang Y."/>
            <person name="Donnelly M.J."/>
            <person name="Kadowaki T."/>
            <person name="McGarry J.W."/>
            <person name="Darby A.C."/>
            <person name="Makepeace B.L."/>
        </authorList>
    </citation>
    <scope>NUCLEOTIDE SEQUENCE [LARGE SCALE GENOMIC DNA]</scope>
    <source>
        <strain evidence="10">UoL-UT</strain>
    </source>
</reference>
<evidence type="ECO:0000256" key="7">
    <source>
        <dbReference type="ARBA" id="ARBA00023128"/>
    </source>
</evidence>
<keyword evidence="3" id="KW-0677">Repeat</keyword>
<comment type="similarity">
    <text evidence="9">Belongs to the Tom70 family.</text>
</comment>
<dbReference type="Gene3D" id="1.25.40.10">
    <property type="entry name" value="Tetratricopeptide repeat domain"/>
    <property type="match status" value="1"/>
</dbReference>
<dbReference type="STRING" id="299467.A0A443S246"/>
<evidence type="ECO:0000313" key="10">
    <source>
        <dbReference type="EMBL" id="RWS21602.1"/>
    </source>
</evidence>
<dbReference type="VEuPathDB" id="VectorBase:LDEU010439"/>
<evidence type="ECO:0000256" key="3">
    <source>
        <dbReference type="ARBA" id="ARBA00022737"/>
    </source>
</evidence>
<evidence type="ECO:0000256" key="9">
    <source>
        <dbReference type="ARBA" id="ARBA00038030"/>
    </source>
</evidence>
<sequence>MNAFFKLGFSMAALKDKSLLNELHRTRDNKSKKRQKREKFQKSLDRALVANEDGMRFFNLNLHALALEFYSKAINYCGNKDNYFCAMFHDNRAAVYEKLNDLNNFHKDCNAAIEYDKNYTKAYRRRGKLLWKLGERDKAITDFTTVCILEDFENEGNLDAMERAIIETCQKNAETFFVKFRGLPNNANHVNRKYFREFNRHPIYHNFKIRNSMESEPLTVSKLVNDLL</sequence>
<protein>
    <submittedName>
        <fullName evidence="10">Uncharacterized protein</fullName>
    </submittedName>
</protein>
<dbReference type="InterPro" id="IPR011990">
    <property type="entry name" value="TPR-like_helical_dom_sf"/>
</dbReference>
<dbReference type="GO" id="GO:0030150">
    <property type="term" value="P:protein import into mitochondrial matrix"/>
    <property type="evidence" value="ECO:0007669"/>
    <property type="project" value="TreeGrafter"/>
</dbReference>
<dbReference type="EMBL" id="NCKV01011586">
    <property type="protein sequence ID" value="RWS21602.1"/>
    <property type="molecule type" value="Genomic_DNA"/>
</dbReference>
<dbReference type="InterPro" id="IPR019734">
    <property type="entry name" value="TPR_rpt"/>
</dbReference>
<proteinExistence type="inferred from homology"/>
<keyword evidence="11" id="KW-1185">Reference proteome</keyword>
<evidence type="ECO:0000313" key="11">
    <source>
        <dbReference type="Proteomes" id="UP000288716"/>
    </source>
</evidence>
<dbReference type="GO" id="GO:0045039">
    <property type="term" value="P:protein insertion into mitochondrial inner membrane"/>
    <property type="evidence" value="ECO:0007669"/>
    <property type="project" value="TreeGrafter"/>
</dbReference>
<keyword evidence="7" id="KW-0496">Mitochondrion</keyword>
<name>A0A443S246_9ACAR</name>
<dbReference type="SUPFAM" id="SSF48452">
    <property type="entry name" value="TPR-like"/>
    <property type="match status" value="1"/>
</dbReference>
<keyword evidence="8" id="KW-0472">Membrane</keyword>
<dbReference type="Proteomes" id="UP000288716">
    <property type="component" value="Unassembled WGS sequence"/>
</dbReference>
<evidence type="ECO:0000256" key="8">
    <source>
        <dbReference type="ARBA" id="ARBA00023136"/>
    </source>
</evidence>
<dbReference type="SMART" id="SM00028">
    <property type="entry name" value="TPR"/>
    <property type="match status" value="3"/>
</dbReference>
<evidence type="ECO:0000256" key="5">
    <source>
        <dbReference type="ARBA" id="ARBA00022803"/>
    </source>
</evidence>
<dbReference type="GO" id="GO:0008320">
    <property type="term" value="F:protein transmembrane transporter activity"/>
    <property type="evidence" value="ECO:0007669"/>
    <property type="project" value="TreeGrafter"/>
</dbReference>
<dbReference type="GO" id="GO:0005741">
    <property type="term" value="C:mitochondrial outer membrane"/>
    <property type="evidence" value="ECO:0007669"/>
    <property type="project" value="UniProtKB-SubCell"/>
</dbReference>
<evidence type="ECO:0000256" key="6">
    <source>
        <dbReference type="ARBA" id="ARBA00022989"/>
    </source>
</evidence>
<dbReference type="PANTHER" id="PTHR46208">
    <property type="entry name" value="MITOCHONDRIAL IMPORT RECEPTOR SUBUNIT TOM70"/>
    <property type="match status" value="1"/>
</dbReference>
<keyword evidence="6" id="KW-1133">Transmembrane helix</keyword>
<evidence type="ECO:0000256" key="2">
    <source>
        <dbReference type="ARBA" id="ARBA00022692"/>
    </source>
</evidence>
<keyword evidence="2" id="KW-0812">Transmembrane</keyword>
<keyword evidence="4" id="KW-1000">Mitochondrion outer membrane</keyword>
<keyword evidence="5" id="KW-0802">TPR repeat</keyword>
<accession>A0A443S246</accession>
<organism evidence="10 11">
    <name type="scientific">Leptotrombidium deliense</name>
    <dbReference type="NCBI Taxonomy" id="299467"/>
    <lineage>
        <taxon>Eukaryota</taxon>
        <taxon>Metazoa</taxon>
        <taxon>Ecdysozoa</taxon>
        <taxon>Arthropoda</taxon>
        <taxon>Chelicerata</taxon>
        <taxon>Arachnida</taxon>
        <taxon>Acari</taxon>
        <taxon>Acariformes</taxon>
        <taxon>Trombidiformes</taxon>
        <taxon>Prostigmata</taxon>
        <taxon>Anystina</taxon>
        <taxon>Parasitengona</taxon>
        <taxon>Trombiculoidea</taxon>
        <taxon>Trombiculidae</taxon>
        <taxon>Leptotrombidium</taxon>
    </lineage>
</organism>